<protein>
    <submittedName>
        <fullName evidence="1">Uncharacterized protein</fullName>
    </submittedName>
</protein>
<dbReference type="EMBL" id="JAIXMP010000006">
    <property type="protein sequence ID" value="KAI9271554.1"/>
    <property type="molecule type" value="Genomic_DNA"/>
</dbReference>
<name>A0AAD5PH91_9FUNG</name>
<dbReference type="Proteomes" id="UP001209540">
    <property type="component" value="Unassembled WGS sequence"/>
</dbReference>
<gene>
    <name evidence="1" type="ORF">BDA99DRAFT_500369</name>
</gene>
<comment type="caution">
    <text evidence="1">The sequence shown here is derived from an EMBL/GenBank/DDBJ whole genome shotgun (WGS) entry which is preliminary data.</text>
</comment>
<proteinExistence type="predicted"/>
<reference evidence="1" key="1">
    <citation type="journal article" date="2022" name="IScience">
        <title>Evolution of zygomycete secretomes and the origins of terrestrial fungal ecologies.</title>
        <authorList>
            <person name="Chang Y."/>
            <person name="Wang Y."/>
            <person name="Mondo S."/>
            <person name="Ahrendt S."/>
            <person name="Andreopoulos W."/>
            <person name="Barry K."/>
            <person name="Beard J."/>
            <person name="Benny G.L."/>
            <person name="Blankenship S."/>
            <person name="Bonito G."/>
            <person name="Cuomo C."/>
            <person name="Desiro A."/>
            <person name="Gervers K.A."/>
            <person name="Hundley H."/>
            <person name="Kuo A."/>
            <person name="LaButti K."/>
            <person name="Lang B.F."/>
            <person name="Lipzen A."/>
            <person name="O'Donnell K."/>
            <person name="Pangilinan J."/>
            <person name="Reynolds N."/>
            <person name="Sandor L."/>
            <person name="Smith M.E."/>
            <person name="Tsang A."/>
            <person name="Grigoriev I.V."/>
            <person name="Stajich J.E."/>
            <person name="Spatafora J.W."/>
        </authorList>
    </citation>
    <scope>NUCLEOTIDE SEQUENCE</scope>
    <source>
        <strain evidence="1">RSA 2281</strain>
    </source>
</reference>
<evidence type="ECO:0000313" key="2">
    <source>
        <dbReference type="Proteomes" id="UP001209540"/>
    </source>
</evidence>
<organism evidence="1 2">
    <name type="scientific">Phascolomyces articulosus</name>
    <dbReference type="NCBI Taxonomy" id="60185"/>
    <lineage>
        <taxon>Eukaryota</taxon>
        <taxon>Fungi</taxon>
        <taxon>Fungi incertae sedis</taxon>
        <taxon>Mucoromycota</taxon>
        <taxon>Mucoromycotina</taxon>
        <taxon>Mucoromycetes</taxon>
        <taxon>Mucorales</taxon>
        <taxon>Lichtheimiaceae</taxon>
        <taxon>Phascolomyces</taxon>
    </lineage>
</organism>
<keyword evidence="2" id="KW-1185">Reference proteome</keyword>
<accession>A0AAD5PH91</accession>
<evidence type="ECO:0000313" key="1">
    <source>
        <dbReference type="EMBL" id="KAI9271554.1"/>
    </source>
</evidence>
<sequence>MYFLHHRPHHPLNKDIAEVSLQDWLLFLLYKIVFQMPITLYNDMRLEDSLDGHFQRL</sequence>
<reference evidence="1" key="2">
    <citation type="submission" date="2023-02" db="EMBL/GenBank/DDBJ databases">
        <authorList>
            <consortium name="DOE Joint Genome Institute"/>
            <person name="Mondo S.J."/>
            <person name="Chang Y."/>
            <person name="Wang Y."/>
            <person name="Ahrendt S."/>
            <person name="Andreopoulos W."/>
            <person name="Barry K."/>
            <person name="Beard J."/>
            <person name="Benny G.L."/>
            <person name="Blankenship S."/>
            <person name="Bonito G."/>
            <person name="Cuomo C."/>
            <person name="Desiro A."/>
            <person name="Gervers K.A."/>
            <person name="Hundley H."/>
            <person name="Kuo A."/>
            <person name="LaButti K."/>
            <person name="Lang B.F."/>
            <person name="Lipzen A."/>
            <person name="O'Donnell K."/>
            <person name="Pangilinan J."/>
            <person name="Reynolds N."/>
            <person name="Sandor L."/>
            <person name="Smith M.W."/>
            <person name="Tsang A."/>
            <person name="Grigoriev I.V."/>
            <person name="Stajich J.E."/>
            <person name="Spatafora J.W."/>
        </authorList>
    </citation>
    <scope>NUCLEOTIDE SEQUENCE</scope>
    <source>
        <strain evidence="1">RSA 2281</strain>
    </source>
</reference>
<dbReference type="AlphaFoldDB" id="A0AAD5PH91"/>